<dbReference type="PATRIC" id="fig|1227500.6.peg.4098"/>
<evidence type="ECO:0008006" key="4">
    <source>
        <dbReference type="Google" id="ProtNLM"/>
    </source>
</evidence>
<evidence type="ECO:0000256" key="1">
    <source>
        <dbReference type="SAM" id="Phobius"/>
    </source>
</evidence>
<feature type="transmembrane region" description="Helical" evidence="1">
    <location>
        <begin position="347"/>
        <end position="365"/>
    </location>
</feature>
<reference evidence="2 3" key="1">
    <citation type="journal article" date="2014" name="PLoS Genet.">
        <title>Phylogenetically driven sequencing of extremely halophilic archaea reveals strategies for static and dynamic osmo-response.</title>
        <authorList>
            <person name="Becker E.A."/>
            <person name="Seitzer P.M."/>
            <person name="Tritt A."/>
            <person name="Larsen D."/>
            <person name="Krusor M."/>
            <person name="Yao A.I."/>
            <person name="Wu D."/>
            <person name="Madern D."/>
            <person name="Eisen J.A."/>
            <person name="Darling A.E."/>
            <person name="Facciotti M.T."/>
        </authorList>
    </citation>
    <scope>NUCLEOTIDE SEQUENCE [LARGE SCALE GENOMIC DNA]</scope>
    <source>
        <strain evidence="2 3">JCM 10635</strain>
    </source>
</reference>
<keyword evidence="3" id="KW-1185">Reference proteome</keyword>
<gene>
    <name evidence="2" type="ORF">C494_20288</name>
</gene>
<feature type="transmembrane region" description="Helical" evidence="1">
    <location>
        <begin position="184"/>
        <end position="201"/>
    </location>
</feature>
<feature type="transmembrane region" description="Helical" evidence="1">
    <location>
        <begin position="207"/>
        <end position="224"/>
    </location>
</feature>
<feature type="transmembrane region" description="Helical" evidence="1">
    <location>
        <begin position="436"/>
        <end position="454"/>
    </location>
</feature>
<keyword evidence="1" id="KW-1133">Transmembrane helix</keyword>
<evidence type="ECO:0000313" key="3">
    <source>
        <dbReference type="Proteomes" id="UP000011690"/>
    </source>
</evidence>
<proteinExistence type="predicted"/>
<feature type="transmembrane region" description="Helical" evidence="1">
    <location>
        <begin position="236"/>
        <end position="263"/>
    </location>
</feature>
<dbReference type="Proteomes" id="UP000011690">
    <property type="component" value="Unassembled WGS sequence"/>
</dbReference>
<feature type="transmembrane region" description="Helical" evidence="1">
    <location>
        <begin position="28"/>
        <end position="45"/>
    </location>
</feature>
<keyword evidence="1" id="KW-0812">Transmembrane</keyword>
<dbReference type="EMBL" id="AOHY01000059">
    <property type="protein sequence ID" value="ELY42678.1"/>
    <property type="molecule type" value="Genomic_DNA"/>
</dbReference>
<feature type="transmembrane region" description="Helical" evidence="1">
    <location>
        <begin position="269"/>
        <end position="296"/>
    </location>
</feature>
<feature type="transmembrane region" description="Helical" evidence="1">
    <location>
        <begin position="156"/>
        <end position="177"/>
    </location>
</feature>
<feature type="transmembrane region" description="Helical" evidence="1">
    <location>
        <begin position="404"/>
        <end position="424"/>
    </location>
</feature>
<name>L9W2X7_9EURY</name>
<sequence length="585" mass="63468">MLVGGLSTYLIDDPKLSLSEYNISGTKPLYITHLLLFSAVVSGYIQADRTRTLGIVGGVVLLYLLSLLLIFAAESDIGRLAPLTLTALTDRLLIYWASAIQIGIDSQSHNRYAESVADAGSIQPLIQALTQYADAAFYPIYVASGMLILDEPARTVAAFIPLVLATVIPILMIYLLVKSLWSPAAAGLSVWLFVMANQPVYRAVLTTSTSLGIAIFSIIVAVYISHLESDSKRHLLIVLILFISLGQIHQISMFITLVTLAAITASYAAISSFGVLSAVKRATLFVVLLSVTWLLTRYHGPAGDLPSFLVLMIVRFIESLFTAGTAATNTLEQYNVAGPDSLSLVHAFGIAWMLGLGVLGAIFWIRRASSQRTGIALGAALAVAFGFPFATSLAGVASVIPRRWFVFIMVLAAILAGPAVLALARSFSLPQRRVAVSILLVGLILSPGLLIMSLDYRGAAEDPVLDDDPEAYRMAFSTSEAAALEYGATNFDDDEIVADHYASEVLDRQYAISTSPYRFEEGGAQYSGEERVYFHRPFAETQHSSYHIDVEDRWVRVYGPIKPPRGNQIYDNGVGTYTKTDSPYP</sequence>
<protein>
    <recommendedName>
        <fullName evidence="4">Glycosyltransferase RgtA/B/C/D-like domain-containing protein</fullName>
    </recommendedName>
</protein>
<evidence type="ECO:0000313" key="2">
    <source>
        <dbReference type="EMBL" id="ELY42678.1"/>
    </source>
</evidence>
<comment type="caution">
    <text evidence="2">The sequence shown here is derived from an EMBL/GenBank/DDBJ whole genome shotgun (WGS) entry which is preliminary data.</text>
</comment>
<keyword evidence="1" id="KW-0472">Membrane</keyword>
<accession>L9W2X7</accession>
<dbReference type="eggNOG" id="arCOG03188">
    <property type="taxonomic scope" value="Archaea"/>
</dbReference>
<organism evidence="2 3">
    <name type="scientific">Natronorubrum bangense JCM 10635</name>
    <dbReference type="NCBI Taxonomy" id="1227500"/>
    <lineage>
        <taxon>Archaea</taxon>
        <taxon>Methanobacteriati</taxon>
        <taxon>Methanobacteriota</taxon>
        <taxon>Stenosarchaea group</taxon>
        <taxon>Halobacteria</taxon>
        <taxon>Halobacteriales</taxon>
        <taxon>Natrialbaceae</taxon>
        <taxon>Natronorubrum</taxon>
    </lineage>
</organism>
<feature type="transmembrane region" description="Helical" evidence="1">
    <location>
        <begin position="377"/>
        <end position="398"/>
    </location>
</feature>
<feature type="transmembrane region" description="Helical" evidence="1">
    <location>
        <begin position="52"/>
        <end position="73"/>
    </location>
</feature>
<dbReference type="AlphaFoldDB" id="L9W2X7"/>